<dbReference type="EMBL" id="BOOU01000033">
    <property type="protein sequence ID" value="GII77275.1"/>
    <property type="molecule type" value="Genomic_DNA"/>
</dbReference>
<comment type="caution">
    <text evidence="3">The sequence shown here is derived from an EMBL/GenBank/DDBJ whole genome shotgun (WGS) entry which is preliminary data.</text>
</comment>
<feature type="compositionally biased region" description="Basic and acidic residues" evidence="1">
    <location>
        <begin position="119"/>
        <end position="147"/>
    </location>
</feature>
<keyword evidence="2" id="KW-1133">Transmembrane helix</keyword>
<evidence type="ECO:0000256" key="1">
    <source>
        <dbReference type="SAM" id="MobiDB-lite"/>
    </source>
</evidence>
<evidence type="ECO:0000313" key="3">
    <source>
        <dbReference type="EMBL" id="GII77275.1"/>
    </source>
</evidence>
<dbReference type="AlphaFoldDB" id="A0A919R2P3"/>
<organism evidence="3 4">
    <name type="scientific">Sphaerisporangium rufum</name>
    <dbReference type="NCBI Taxonomy" id="1381558"/>
    <lineage>
        <taxon>Bacteria</taxon>
        <taxon>Bacillati</taxon>
        <taxon>Actinomycetota</taxon>
        <taxon>Actinomycetes</taxon>
        <taxon>Streptosporangiales</taxon>
        <taxon>Streptosporangiaceae</taxon>
        <taxon>Sphaerisporangium</taxon>
    </lineage>
</organism>
<evidence type="ECO:0000313" key="4">
    <source>
        <dbReference type="Proteomes" id="UP000655287"/>
    </source>
</evidence>
<protein>
    <submittedName>
        <fullName evidence="3">Uncharacterized protein</fullName>
    </submittedName>
</protein>
<proteinExistence type="predicted"/>
<evidence type="ECO:0000256" key="2">
    <source>
        <dbReference type="SAM" id="Phobius"/>
    </source>
</evidence>
<feature type="transmembrane region" description="Helical" evidence="2">
    <location>
        <begin position="43"/>
        <end position="64"/>
    </location>
</feature>
<gene>
    <name evidence="3" type="ORF">Sru01_22570</name>
</gene>
<feature type="region of interest" description="Disordered" evidence="1">
    <location>
        <begin position="91"/>
        <end position="179"/>
    </location>
</feature>
<reference evidence="3" key="1">
    <citation type="submission" date="2021-01" db="EMBL/GenBank/DDBJ databases">
        <title>Whole genome shotgun sequence of Sphaerisporangium rufum NBRC 109079.</title>
        <authorList>
            <person name="Komaki H."/>
            <person name="Tamura T."/>
        </authorList>
    </citation>
    <scope>NUCLEOTIDE SEQUENCE</scope>
    <source>
        <strain evidence="3">NBRC 109079</strain>
    </source>
</reference>
<keyword evidence="2" id="KW-0812">Transmembrane</keyword>
<keyword evidence="4" id="KW-1185">Reference proteome</keyword>
<accession>A0A919R2P3</accession>
<feature type="compositionally biased region" description="Basic and acidic residues" evidence="1">
    <location>
        <begin position="91"/>
        <end position="107"/>
    </location>
</feature>
<keyword evidence="2" id="KW-0472">Membrane</keyword>
<name>A0A919R2P3_9ACTN</name>
<dbReference type="Proteomes" id="UP000655287">
    <property type="component" value="Unassembled WGS sequence"/>
</dbReference>
<sequence length="179" mass="19169">MLGLLLIVLAGAAVVAVANDGAAGAVSTVTVLDRTLELSRLELFLAGAATAAVFLIGLMALAAGMRRSGAKRRKLREARMETRDRVARLEEEKRRLEQRLADERTEKSAPVATAPAGPAHDRDGDGVDDRAERRDVLSRDAERRDAEPAGTSTQPHPAVPGQRESDRLVAGGHNHQNRA</sequence>